<feature type="transmembrane region" description="Helical" evidence="2">
    <location>
        <begin position="95"/>
        <end position="115"/>
    </location>
</feature>
<dbReference type="NCBIfam" id="TIGR00350">
    <property type="entry name" value="lytR_cpsA_psr"/>
    <property type="match status" value="1"/>
</dbReference>
<dbReference type="Proteomes" id="UP000327011">
    <property type="component" value="Unassembled WGS sequence"/>
</dbReference>
<comment type="similarity">
    <text evidence="1">Belongs to the LytR/CpsA/Psr (LCP) family.</text>
</comment>
<sequence>MIGTILGDGGSYREVQPYVHMRPYSRGGQDVRQMVPISLRIGPSRVPGMGQYGRCLLWNARAQDKDLSIGHHVTTSGQLPLTATPPPRVSRRRKVLIVVTLVLLLPPAALFAVLMQRQHVYDTNLRRVQQVFPEEWDRPAKAIGTAQNWLVVGADKRPGESGFQRSDSLMIAHIPADRKRIFLIGIPRDSYVTIPGHGRDKINAAYAYGGPRLLIQTVEKLAKVRIDHFAALDFDGFVEMSKALGGVDVYVARQVHDPANKITWPQGNVHLEGERALLFVRQRYGLPGGDFDRIKRQQAFLRAVAQKVVSKGMLTNPFALDKFLQALTRSLSVDSGVDMKTLRSLAVELRDIRGDDLRSATYPVAGTDTVKGVSIVRLDAKEGAKLTDALRADTLERYFADRGGLNESSFVR</sequence>
<dbReference type="Gene3D" id="3.40.630.190">
    <property type="entry name" value="LCP protein"/>
    <property type="match status" value="1"/>
</dbReference>
<keyword evidence="2" id="KW-0472">Membrane</keyword>
<keyword evidence="2" id="KW-0812">Transmembrane</keyword>
<feature type="domain" description="Cell envelope-related transcriptional attenuator" evidence="3">
    <location>
        <begin position="165"/>
        <end position="309"/>
    </location>
</feature>
<evidence type="ECO:0000259" key="3">
    <source>
        <dbReference type="Pfam" id="PF03816"/>
    </source>
</evidence>
<gene>
    <name evidence="4" type="ORF">F5972_23775</name>
</gene>
<keyword evidence="2" id="KW-1133">Transmembrane helix</keyword>
<dbReference type="InterPro" id="IPR050922">
    <property type="entry name" value="LytR/CpsA/Psr_CW_biosynth"/>
</dbReference>
<accession>A0A5J5JXY4</accession>
<evidence type="ECO:0000313" key="5">
    <source>
        <dbReference type="Proteomes" id="UP000327011"/>
    </source>
</evidence>
<dbReference type="InterPro" id="IPR004474">
    <property type="entry name" value="LytR_CpsA_psr"/>
</dbReference>
<evidence type="ECO:0000256" key="1">
    <source>
        <dbReference type="ARBA" id="ARBA00006068"/>
    </source>
</evidence>
<organism evidence="4 5">
    <name type="scientific">Microbispora cellulosiformans</name>
    <dbReference type="NCBI Taxonomy" id="2614688"/>
    <lineage>
        <taxon>Bacteria</taxon>
        <taxon>Bacillati</taxon>
        <taxon>Actinomycetota</taxon>
        <taxon>Actinomycetes</taxon>
        <taxon>Streptosporangiales</taxon>
        <taxon>Streptosporangiaceae</taxon>
        <taxon>Microbispora</taxon>
    </lineage>
</organism>
<name>A0A5J5JXY4_9ACTN</name>
<keyword evidence="5" id="KW-1185">Reference proteome</keyword>
<comment type="caution">
    <text evidence="4">The sequence shown here is derived from an EMBL/GenBank/DDBJ whole genome shotgun (WGS) entry which is preliminary data.</text>
</comment>
<proteinExistence type="inferred from homology"/>
<reference evidence="4 5" key="1">
    <citation type="submission" date="2019-09" db="EMBL/GenBank/DDBJ databases">
        <title>Screening of Novel Bioactive Compounds from Soil-Associated.</title>
        <authorList>
            <person name="Gong X."/>
        </authorList>
    </citation>
    <scope>NUCLEOTIDE SEQUENCE [LARGE SCALE GENOMIC DNA]</scope>
    <source>
        <strain evidence="4 5">Gxj-6</strain>
    </source>
</reference>
<dbReference type="Pfam" id="PF03816">
    <property type="entry name" value="LytR_cpsA_psr"/>
    <property type="match status" value="1"/>
</dbReference>
<dbReference type="PANTHER" id="PTHR33392:SF6">
    <property type="entry name" value="POLYISOPRENYL-TEICHOIC ACID--PEPTIDOGLYCAN TEICHOIC ACID TRANSFERASE TAGU"/>
    <property type="match status" value="1"/>
</dbReference>
<dbReference type="EMBL" id="VYTZ01000008">
    <property type="protein sequence ID" value="KAA9376435.1"/>
    <property type="molecule type" value="Genomic_DNA"/>
</dbReference>
<dbReference type="AlphaFoldDB" id="A0A5J5JXY4"/>
<evidence type="ECO:0000313" key="4">
    <source>
        <dbReference type="EMBL" id="KAA9376435.1"/>
    </source>
</evidence>
<dbReference type="PANTHER" id="PTHR33392">
    <property type="entry name" value="POLYISOPRENYL-TEICHOIC ACID--PEPTIDOGLYCAN TEICHOIC ACID TRANSFERASE TAGU"/>
    <property type="match status" value="1"/>
</dbReference>
<protein>
    <submittedName>
        <fullName evidence="4">LytR family transcriptional regulator</fullName>
    </submittedName>
</protein>
<evidence type="ECO:0000256" key="2">
    <source>
        <dbReference type="SAM" id="Phobius"/>
    </source>
</evidence>